<dbReference type="InterPro" id="IPR039563">
    <property type="entry name" value="Peptidase_C39_single_dom"/>
</dbReference>
<dbReference type="PANTHER" id="PTHR37806:SF1">
    <property type="entry name" value="PEPTIDASE C39-LIKE DOMAIN-CONTAINING PROTEIN"/>
    <property type="match status" value="1"/>
</dbReference>
<dbReference type="Gene3D" id="3.90.70.10">
    <property type="entry name" value="Cysteine proteinases"/>
    <property type="match status" value="1"/>
</dbReference>
<evidence type="ECO:0000259" key="2">
    <source>
        <dbReference type="Pfam" id="PF13529"/>
    </source>
</evidence>
<organism evidence="3 4">
    <name type="scientific">Lactobacillus johnsonii</name>
    <dbReference type="NCBI Taxonomy" id="33959"/>
    <lineage>
        <taxon>Bacteria</taxon>
        <taxon>Bacillati</taxon>
        <taxon>Bacillota</taxon>
        <taxon>Bacilli</taxon>
        <taxon>Lactobacillales</taxon>
        <taxon>Lactobacillaceae</taxon>
        <taxon>Lactobacillus</taxon>
    </lineage>
</organism>
<dbReference type="PANTHER" id="PTHR37806">
    <property type="entry name" value="LMO0724 PROTEIN"/>
    <property type="match status" value="1"/>
</dbReference>
<dbReference type="AlphaFoldDB" id="A0A267M3F6"/>
<evidence type="ECO:0000313" key="4">
    <source>
        <dbReference type="Proteomes" id="UP000216008"/>
    </source>
</evidence>
<keyword evidence="1" id="KW-0812">Transmembrane</keyword>
<dbReference type="RefSeq" id="WP_095183083.1">
    <property type="nucleotide sequence ID" value="NZ_NIBD01000052.1"/>
</dbReference>
<dbReference type="EMBL" id="NIBD01000052">
    <property type="protein sequence ID" value="PAB54129.1"/>
    <property type="molecule type" value="Genomic_DNA"/>
</dbReference>
<dbReference type="CDD" id="cd02549">
    <property type="entry name" value="Peptidase_C39A"/>
    <property type="match status" value="1"/>
</dbReference>
<gene>
    <name evidence="3" type="ORF">A3Q24_08940</name>
</gene>
<dbReference type="Proteomes" id="UP000216008">
    <property type="component" value="Unassembled WGS sequence"/>
</dbReference>
<feature type="transmembrane region" description="Helical" evidence="1">
    <location>
        <begin position="16"/>
        <end position="35"/>
    </location>
</feature>
<evidence type="ECO:0000256" key="1">
    <source>
        <dbReference type="SAM" id="Phobius"/>
    </source>
</evidence>
<accession>A0A267M3F6</accession>
<comment type="caution">
    <text evidence="3">The sequence shown here is derived from an EMBL/GenBank/DDBJ whole genome shotgun (WGS) entry which is preliminary data.</text>
</comment>
<keyword evidence="1" id="KW-1133">Transmembrane helix</keyword>
<dbReference type="Pfam" id="PF13529">
    <property type="entry name" value="Peptidase_C39_2"/>
    <property type="match status" value="1"/>
</dbReference>
<reference evidence="3 4" key="1">
    <citation type="submission" date="2017-05" db="EMBL/GenBank/DDBJ databases">
        <title>Lactobacillus johnsonii from commercial turkeys.</title>
        <authorList>
            <person name="Johnson T.J."/>
            <person name="Youmans B."/>
        </authorList>
    </citation>
    <scope>NUCLEOTIDE SEQUENCE [LARGE SCALE GENOMIC DNA]</scope>
    <source>
        <strain evidence="3 4">UMNLJ114</strain>
    </source>
</reference>
<feature type="domain" description="Peptidase C39-like" evidence="2">
    <location>
        <begin position="53"/>
        <end position="213"/>
    </location>
</feature>
<protein>
    <recommendedName>
        <fullName evidence="2">Peptidase C39-like domain-containing protein</fullName>
    </recommendedName>
</protein>
<keyword evidence="1" id="KW-0472">Membrane</keyword>
<dbReference type="InterPro" id="IPR039564">
    <property type="entry name" value="Peptidase_C39-like"/>
</dbReference>
<proteinExistence type="predicted"/>
<name>A0A267M3F6_LACJH</name>
<sequence>MKRLNRARKYRRRRRILYTVILLITAGVIALGFNFKRFQNEYDWLTLKPEQKLNVPLVNQLPYLPNGCEVTSLAMLLKYYDINVSKLELSSNIKHVSSFVGNNYRGNPHVGFVGYMSIKNAGWCVYNEPLYNVARKYTKRIRNYTGNDFVQVLKLVSKGHPVVIITTLKFDRVNDMQTWSTKQGKVHVTPSSHACVITGYNKKKGIVYVNDPYGVKNKKVSLKKIEASYNQQGKQALYIE</sequence>
<evidence type="ECO:0000313" key="3">
    <source>
        <dbReference type="EMBL" id="PAB54129.1"/>
    </source>
</evidence>